<name>A0A7C9RF85_9BRAD</name>
<protein>
    <submittedName>
        <fullName evidence="1">Uncharacterized protein</fullName>
    </submittedName>
</protein>
<dbReference type="Proteomes" id="UP000480266">
    <property type="component" value="Unassembled WGS sequence"/>
</dbReference>
<organism evidence="1 2">
    <name type="scientific">Candidatus Afipia apatlaquensis</name>
    <dbReference type="NCBI Taxonomy" id="2712852"/>
    <lineage>
        <taxon>Bacteria</taxon>
        <taxon>Pseudomonadati</taxon>
        <taxon>Pseudomonadota</taxon>
        <taxon>Alphaproteobacteria</taxon>
        <taxon>Hyphomicrobiales</taxon>
        <taxon>Nitrobacteraceae</taxon>
        <taxon>Afipia</taxon>
    </lineage>
</organism>
<keyword evidence="2" id="KW-1185">Reference proteome</keyword>
<dbReference type="AlphaFoldDB" id="A0A7C9RF85"/>
<gene>
    <name evidence="1" type="ORF">G4V63_12040</name>
</gene>
<dbReference type="EMBL" id="JAAMRR010000630">
    <property type="protein sequence ID" value="NGX95925.1"/>
    <property type="molecule type" value="Genomic_DNA"/>
</dbReference>
<feature type="non-terminal residue" evidence="1">
    <location>
        <position position="133"/>
    </location>
</feature>
<reference evidence="1" key="1">
    <citation type="submission" date="2020-02" db="EMBL/GenBank/DDBJ databases">
        <title>Draft genome sequence of Candidatus Afipia apatlaquensis IBT-C3, a potential strain for decolorization of textile dyes.</title>
        <authorList>
            <person name="Sanchez-Reyes A."/>
            <person name="Breton-Deval L."/>
            <person name="Mangelson H."/>
            <person name="Sanchez-Flores A."/>
        </authorList>
    </citation>
    <scope>NUCLEOTIDE SEQUENCE [LARGE SCALE GENOMIC DNA]</scope>
    <source>
        <strain evidence="1">IBT-C3</strain>
    </source>
</reference>
<evidence type="ECO:0000313" key="2">
    <source>
        <dbReference type="Proteomes" id="UP000480266"/>
    </source>
</evidence>
<proteinExistence type="predicted"/>
<accession>A0A7C9RF85</accession>
<sequence>MSKEGNFESLLNQEFRWPKKSDQPFTQSKDWERNANIEEHGHGRLVLMMTGYKAGADLMVERSRRSGYDRDTLVFPIIFSYRQFIELSLKYVITTYGQTVGVAARWTTHDLVALWKTFLNVLEEYGIDDPNKT</sequence>
<comment type="caution">
    <text evidence="1">The sequence shown here is derived from an EMBL/GenBank/DDBJ whole genome shotgun (WGS) entry which is preliminary data.</text>
</comment>
<evidence type="ECO:0000313" key="1">
    <source>
        <dbReference type="EMBL" id="NGX95925.1"/>
    </source>
</evidence>